<keyword evidence="5 6" id="KW-0472">Membrane</keyword>
<evidence type="ECO:0000256" key="1">
    <source>
        <dbReference type="ARBA" id="ARBA00004651"/>
    </source>
</evidence>
<feature type="transmembrane region" description="Helical" evidence="6">
    <location>
        <begin position="165"/>
        <end position="184"/>
    </location>
</feature>
<gene>
    <name evidence="7" type="ORF">OIH86_03150</name>
</gene>
<feature type="transmembrane region" description="Helical" evidence="6">
    <location>
        <begin position="52"/>
        <end position="70"/>
    </location>
</feature>
<comment type="caution">
    <text evidence="7">The sequence shown here is derived from an EMBL/GenBank/DDBJ whole genome shotgun (WGS) entry which is preliminary data.</text>
</comment>
<dbReference type="CDD" id="cd13124">
    <property type="entry name" value="MATE_SpoVB_like"/>
    <property type="match status" value="1"/>
</dbReference>
<feature type="transmembrane region" description="Helical" evidence="6">
    <location>
        <begin position="91"/>
        <end position="112"/>
    </location>
</feature>
<dbReference type="Pfam" id="PF01943">
    <property type="entry name" value="Polysacc_synt"/>
    <property type="match status" value="1"/>
</dbReference>
<reference evidence="7 8" key="1">
    <citation type="submission" date="2022-10" db="EMBL/GenBank/DDBJ databases">
        <title>Draft genome assembly of moderately radiation resistant bacterium Metabacillus halosaccharovorans.</title>
        <authorList>
            <person name="Pal S."/>
            <person name="Gopinathan A."/>
        </authorList>
    </citation>
    <scope>NUCLEOTIDE SEQUENCE [LARGE SCALE GENOMIC DNA]</scope>
    <source>
        <strain evidence="7 8">VITHBRA001</strain>
    </source>
</reference>
<feature type="transmembrane region" description="Helical" evidence="6">
    <location>
        <begin position="391"/>
        <end position="411"/>
    </location>
</feature>
<accession>A0ABT3DC58</accession>
<comment type="subcellular location">
    <subcellularLocation>
        <location evidence="1">Cell membrane</location>
        <topology evidence="1">Multi-pass membrane protein</topology>
    </subcellularLocation>
</comment>
<dbReference type="Proteomes" id="UP001526147">
    <property type="component" value="Unassembled WGS sequence"/>
</dbReference>
<feature type="transmembrane region" description="Helical" evidence="6">
    <location>
        <begin position="190"/>
        <end position="212"/>
    </location>
</feature>
<evidence type="ECO:0000313" key="7">
    <source>
        <dbReference type="EMBL" id="MCV9884640.1"/>
    </source>
</evidence>
<dbReference type="PANTHER" id="PTHR30250">
    <property type="entry name" value="PST FAMILY PREDICTED COLANIC ACID TRANSPORTER"/>
    <property type="match status" value="1"/>
</dbReference>
<evidence type="ECO:0000313" key="8">
    <source>
        <dbReference type="Proteomes" id="UP001526147"/>
    </source>
</evidence>
<evidence type="ECO:0000256" key="2">
    <source>
        <dbReference type="ARBA" id="ARBA00022475"/>
    </source>
</evidence>
<feature type="transmembrane region" description="Helical" evidence="6">
    <location>
        <begin position="290"/>
        <end position="310"/>
    </location>
</feature>
<evidence type="ECO:0000256" key="4">
    <source>
        <dbReference type="ARBA" id="ARBA00022989"/>
    </source>
</evidence>
<keyword evidence="4 6" id="KW-1133">Transmembrane helix</keyword>
<evidence type="ECO:0000256" key="6">
    <source>
        <dbReference type="SAM" id="Phobius"/>
    </source>
</evidence>
<dbReference type="PANTHER" id="PTHR30250:SF29">
    <property type="entry name" value="POLYSACCHARIDE BIOSYNTHESIS PROTEIN C-TERMINAL DOMAIN-CONTAINING PROTEIN"/>
    <property type="match status" value="1"/>
</dbReference>
<feature type="transmembrane region" description="Helical" evidence="6">
    <location>
        <begin position="331"/>
        <end position="351"/>
    </location>
</feature>
<organism evidence="7 8">
    <name type="scientific">Metabacillus halosaccharovorans</name>
    <dbReference type="NCBI Taxonomy" id="930124"/>
    <lineage>
        <taxon>Bacteria</taxon>
        <taxon>Bacillati</taxon>
        <taxon>Bacillota</taxon>
        <taxon>Bacilli</taxon>
        <taxon>Bacillales</taxon>
        <taxon>Bacillaceae</taxon>
        <taxon>Metabacillus</taxon>
    </lineage>
</organism>
<dbReference type="EMBL" id="JAOYEY010000022">
    <property type="protein sequence ID" value="MCV9884640.1"/>
    <property type="molecule type" value="Genomic_DNA"/>
</dbReference>
<protein>
    <submittedName>
        <fullName evidence="7">Polysaccharide biosynthesis protein</fullName>
    </submittedName>
</protein>
<evidence type="ECO:0000256" key="3">
    <source>
        <dbReference type="ARBA" id="ARBA00022692"/>
    </source>
</evidence>
<feature type="transmembrane region" description="Helical" evidence="6">
    <location>
        <begin position="479"/>
        <end position="501"/>
    </location>
</feature>
<dbReference type="InterPro" id="IPR002797">
    <property type="entry name" value="Polysacc_synth"/>
</dbReference>
<feature type="transmembrane region" description="Helical" evidence="6">
    <location>
        <begin position="417"/>
        <end position="439"/>
    </location>
</feature>
<keyword evidence="2" id="KW-1003">Cell membrane</keyword>
<feature type="transmembrane region" description="Helical" evidence="6">
    <location>
        <begin position="363"/>
        <end position="384"/>
    </location>
</feature>
<dbReference type="PIRSF" id="PIRSF038958">
    <property type="entry name" value="PG_synth_SpoVB"/>
    <property type="match status" value="1"/>
</dbReference>
<feature type="transmembrane region" description="Helical" evidence="6">
    <location>
        <begin position="124"/>
        <end position="144"/>
    </location>
</feature>
<feature type="transmembrane region" description="Helical" evidence="6">
    <location>
        <begin position="451"/>
        <end position="473"/>
    </location>
</feature>
<feature type="transmembrane region" description="Helical" evidence="6">
    <location>
        <begin position="233"/>
        <end position="258"/>
    </location>
</feature>
<keyword evidence="8" id="KW-1185">Reference proteome</keyword>
<keyword evidence="3 6" id="KW-0812">Transmembrane</keyword>
<feature type="transmembrane region" description="Helical" evidence="6">
    <location>
        <begin position="12"/>
        <end position="32"/>
    </location>
</feature>
<evidence type="ECO:0000256" key="5">
    <source>
        <dbReference type="ARBA" id="ARBA00023136"/>
    </source>
</evidence>
<proteinExistence type="predicted"/>
<dbReference type="InterPro" id="IPR024923">
    <property type="entry name" value="PG_synth_SpoVB"/>
</dbReference>
<dbReference type="RefSeq" id="WP_264141568.1">
    <property type="nucleotide sequence ID" value="NZ_JAOYEY010000022.1"/>
</dbReference>
<sequence>MNIEKDHMNIALRGVFILTIAGLVTKILSAAYRVPYQNIVGDIGFYIYQQVYPFYGMSVVLATSGFPVMISKVMSDLGHGKSEQDRSKIMSIAMIYLTIFGVALFFLLYIYSHPISIIMGDAKLAPLIEISSFSFLLVPFVSLLRGYFQYEQNMQPTAVSQVVEQGFRVSFILISSYFFIHLGYDLYTAGWGALVSSVMGSIAGFSMLLFLWRRNKKERRLHWNLSASIQAREIVLTLLKYSFSFGITSLLLILIQLVDALHLYALLLHNGIDEEMAKVAKGVYDRGQPLIQLGTVVATSFALSLVPAIAQAKMQQNEDFIKEKLQISLKLCLVIGAGAAGGLIALIDPINMMLFKDISGSKVLMILSGSILFTSICLTMFAVLQGLGYTFVPSIAVVIGVSFKYLGNIMLIPKYDVTGAAISSLVAYFVVALVMMVFIKVKGFSFPYIRTSCQIGMAIIIMVITLKLGLAYVGPETRAHSMIISLIGVFIGGIVYIVLILKMKVFSHSEIQYIPVIKKLFK</sequence>
<name>A0ABT3DC58_9BACI</name>
<dbReference type="InterPro" id="IPR050833">
    <property type="entry name" value="Poly_Biosynth_Transport"/>
</dbReference>